<evidence type="ECO:0000256" key="2">
    <source>
        <dbReference type="SAM" id="Coils"/>
    </source>
</evidence>
<dbReference type="SUPFAM" id="SSF48452">
    <property type="entry name" value="TPR-like"/>
    <property type="match status" value="1"/>
</dbReference>
<protein>
    <submittedName>
        <fullName evidence="5">Tetratricopeptide repeat protein</fullName>
    </submittedName>
</protein>
<dbReference type="RefSeq" id="WP_259827011.1">
    <property type="nucleotide sequence ID" value="NZ_JANZQH010000001.1"/>
</dbReference>
<dbReference type="EMBL" id="JANZQH010000001">
    <property type="protein sequence ID" value="MCT2406320.1"/>
    <property type="molecule type" value="Genomic_DNA"/>
</dbReference>
<dbReference type="InterPro" id="IPR050640">
    <property type="entry name" value="Bact_2-comp_sensor_kinase"/>
</dbReference>
<dbReference type="Pfam" id="PF06580">
    <property type="entry name" value="His_kinase"/>
    <property type="match status" value="1"/>
</dbReference>
<dbReference type="PROSITE" id="PS50005">
    <property type="entry name" value="TPR"/>
    <property type="match status" value="2"/>
</dbReference>
<dbReference type="Pfam" id="PF13424">
    <property type="entry name" value="TPR_12"/>
    <property type="match status" value="1"/>
</dbReference>
<feature type="coiled-coil region" evidence="2">
    <location>
        <begin position="328"/>
        <end position="355"/>
    </location>
</feature>
<dbReference type="Gene3D" id="1.25.40.10">
    <property type="entry name" value="Tetratricopeptide repeat domain"/>
    <property type="match status" value="2"/>
</dbReference>
<feature type="domain" description="Signal transduction histidine kinase internal region" evidence="4">
    <location>
        <begin position="408"/>
        <end position="487"/>
    </location>
</feature>
<evidence type="ECO:0000256" key="3">
    <source>
        <dbReference type="SAM" id="Phobius"/>
    </source>
</evidence>
<dbReference type="Gene3D" id="3.30.565.10">
    <property type="entry name" value="Histidine kinase-like ATPase, C-terminal domain"/>
    <property type="match status" value="1"/>
</dbReference>
<reference evidence="5" key="1">
    <citation type="submission" date="2022-08" db="EMBL/GenBank/DDBJ databases">
        <title>Chryseobacterium antibioticum,isolated from the rhizosphere soil of Pyrola in Tibet.</title>
        <authorList>
            <person name="Kan Y."/>
        </authorList>
    </citation>
    <scope>NUCLEOTIDE SEQUENCE</scope>
    <source>
        <strain evidence="5">Pc2-12</strain>
    </source>
</reference>
<dbReference type="SUPFAM" id="SSF55874">
    <property type="entry name" value="ATPase domain of HSP90 chaperone/DNA topoisomerase II/histidine kinase"/>
    <property type="match status" value="1"/>
</dbReference>
<dbReference type="InterPro" id="IPR011990">
    <property type="entry name" value="TPR-like_helical_dom_sf"/>
</dbReference>
<evidence type="ECO:0000256" key="1">
    <source>
        <dbReference type="PROSITE-ProRule" id="PRU00339"/>
    </source>
</evidence>
<dbReference type="PANTHER" id="PTHR34220:SF7">
    <property type="entry name" value="SENSOR HISTIDINE KINASE YPDA"/>
    <property type="match status" value="1"/>
</dbReference>
<dbReference type="PANTHER" id="PTHR34220">
    <property type="entry name" value="SENSOR HISTIDINE KINASE YPDA"/>
    <property type="match status" value="1"/>
</dbReference>
<evidence type="ECO:0000313" key="6">
    <source>
        <dbReference type="Proteomes" id="UP001142057"/>
    </source>
</evidence>
<feature type="repeat" description="TPR" evidence="1">
    <location>
        <begin position="262"/>
        <end position="295"/>
    </location>
</feature>
<dbReference type="InterPro" id="IPR010559">
    <property type="entry name" value="Sig_transdc_His_kin_internal"/>
</dbReference>
<dbReference type="InterPro" id="IPR019734">
    <property type="entry name" value="TPR_rpt"/>
</dbReference>
<dbReference type="Proteomes" id="UP001142057">
    <property type="component" value="Unassembled WGS sequence"/>
</dbReference>
<evidence type="ECO:0000313" key="5">
    <source>
        <dbReference type="EMBL" id="MCT2406320.1"/>
    </source>
</evidence>
<name>A0ABT2ICG1_9FLAO</name>
<feature type="repeat" description="TPR" evidence="1">
    <location>
        <begin position="143"/>
        <end position="176"/>
    </location>
</feature>
<keyword evidence="3" id="KW-1133">Transmembrane helix</keyword>
<proteinExistence type="predicted"/>
<evidence type="ECO:0000259" key="4">
    <source>
        <dbReference type="Pfam" id="PF06580"/>
    </source>
</evidence>
<feature type="transmembrane region" description="Helical" evidence="3">
    <location>
        <begin position="371"/>
        <end position="389"/>
    </location>
</feature>
<keyword evidence="2" id="KW-0175">Coiled coil</keyword>
<sequence length="618" mass="71434">MPDSLVIILNKTTDLSKRTEILNKISDSYKTSDPDAMQKYAEEALQSAKKTKNAKEEVLALQNLGTSNIILGNYNKALQYFDQAEQKISNLNKTDQSIQEISAKNFGSKGIIYSEQNNYSLALNNDFKAMKLYESSHNEVQLSKIYNNIGVIYHSIDDHEKALYYFLKSYTVQKKIKAASLGVSCSNIGLIYLDKNLPQKAKVFFDEGLNEFQKNPNSREQGELYNNMAQYYMVKKQFGTAKDYLLKAEKAFKSTEDRFGLSNTYLFLGKIYYTENKLDQALEFANKSLEISKELDLPETTVKSEELLSQIFDKMGNKEQALIHLKNYNVANKNLTKIENAKERIRTELDFESERHEIEQKEKTNREKIKWYFGFLLLLIILAGIYFFFRNKEREKTILLQKRLTEFQHKALHLQMNPHFVFNCLAAISSFIMQNDKDEAIKYLAKFSKLMRLTLDFSKESLITIDKEIESLKNYLELEQLRFNQKFEFKIIKDPLIEDDTALPSLLLQPYIENSVIHGVVPKEGQGLIQIHFSQTSESLICEITDNGIGIETSKKLKKNLVNVHTSMAMEISQKRLETLEKLEKKKLNLTITEIKGENNTSEGTKVVLELPLEYIKD</sequence>
<dbReference type="SMART" id="SM00028">
    <property type="entry name" value="TPR"/>
    <property type="match status" value="6"/>
</dbReference>
<comment type="caution">
    <text evidence="5">The sequence shown here is derived from an EMBL/GenBank/DDBJ whole genome shotgun (WGS) entry which is preliminary data.</text>
</comment>
<keyword evidence="3" id="KW-0472">Membrane</keyword>
<keyword evidence="3" id="KW-0812">Transmembrane</keyword>
<keyword evidence="1" id="KW-0802">TPR repeat</keyword>
<dbReference type="Pfam" id="PF13181">
    <property type="entry name" value="TPR_8"/>
    <property type="match status" value="2"/>
</dbReference>
<organism evidence="5 6">
    <name type="scientific">Chryseobacterium pyrolae</name>
    <dbReference type="NCBI Taxonomy" id="2987481"/>
    <lineage>
        <taxon>Bacteria</taxon>
        <taxon>Pseudomonadati</taxon>
        <taxon>Bacteroidota</taxon>
        <taxon>Flavobacteriia</taxon>
        <taxon>Flavobacteriales</taxon>
        <taxon>Weeksellaceae</taxon>
        <taxon>Chryseobacterium group</taxon>
        <taxon>Chryseobacterium</taxon>
    </lineage>
</organism>
<keyword evidence="6" id="KW-1185">Reference proteome</keyword>
<dbReference type="InterPro" id="IPR036890">
    <property type="entry name" value="HATPase_C_sf"/>
</dbReference>
<gene>
    <name evidence="5" type="ORF">NZD88_01970</name>
</gene>
<accession>A0ABT2ICG1</accession>